<sequence>MNWTINNNGIAGFTLAAWNACGVRDKRDELAHFLVEQSLDVALLSETWLRLSDSLRFPNYCTYRSDRLTGRHEGVAVLVKKDLQHKPLYVSGLHFVEAVGIEISIRGLGRLKVFSIYAPPCRDCDWSDLDLLLSADTPVLATGDFNAKHCSWGCRVVNGYGRILVDYLSTLASGTRYHVAR</sequence>
<organism evidence="2 3">
    <name type="scientific">Popillia japonica</name>
    <name type="common">Japanese beetle</name>
    <dbReference type="NCBI Taxonomy" id="7064"/>
    <lineage>
        <taxon>Eukaryota</taxon>
        <taxon>Metazoa</taxon>
        <taxon>Ecdysozoa</taxon>
        <taxon>Arthropoda</taxon>
        <taxon>Hexapoda</taxon>
        <taxon>Insecta</taxon>
        <taxon>Pterygota</taxon>
        <taxon>Neoptera</taxon>
        <taxon>Endopterygota</taxon>
        <taxon>Coleoptera</taxon>
        <taxon>Polyphaga</taxon>
        <taxon>Scarabaeiformia</taxon>
        <taxon>Scarabaeidae</taxon>
        <taxon>Rutelinae</taxon>
        <taxon>Popillia</taxon>
    </lineage>
</organism>
<evidence type="ECO:0000259" key="1">
    <source>
        <dbReference type="Pfam" id="PF03372"/>
    </source>
</evidence>
<dbReference type="AlphaFoldDB" id="A0AAW1LCT5"/>
<evidence type="ECO:0000313" key="3">
    <source>
        <dbReference type="Proteomes" id="UP001458880"/>
    </source>
</evidence>
<keyword evidence="2" id="KW-0255">Endonuclease</keyword>
<dbReference type="GO" id="GO:0004519">
    <property type="term" value="F:endonuclease activity"/>
    <property type="evidence" value="ECO:0007669"/>
    <property type="project" value="UniProtKB-KW"/>
</dbReference>
<dbReference type="PANTHER" id="PTHR33273:SF4">
    <property type="entry name" value="ENDONUCLEASE_EXONUCLEASE_PHOSPHATASE DOMAIN-CONTAINING PROTEIN"/>
    <property type="match status" value="1"/>
</dbReference>
<protein>
    <submittedName>
        <fullName evidence="2">Endonuclease-reverse transcriptase</fullName>
    </submittedName>
</protein>
<feature type="domain" description="Endonuclease/exonuclease/phosphatase" evidence="1">
    <location>
        <begin position="17"/>
        <end position="164"/>
    </location>
</feature>
<evidence type="ECO:0000313" key="2">
    <source>
        <dbReference type="EMBL" id="KAK9731603.1"/>
    </source>
</evidence>
<accession>A0AAW1LCT5</accession>
<reference evidence="2 3" key="1">
    <citation type="journal article" date="2024" name="BMC Genomics">
        <title>De novo assembly and annotation of Popillia japonica's genome with initial clues to its potential as an invasive pest.</title>
        <authorList>
            <person name="Cucini C."/>
            <person name="Boschi S."/>
            <person name="Funari R."/>
            <person name="Cardaioli E."/>
            <person name="Iannotti N."/>
            <person name="Marturano G."/>
            <person name="Paoli F."/>
            <person name="Bruttini M."/>
            <person name="Carapelli A."/>
            <person name="Frati F."/>
            <person name="Nardi F."/>
        </authorList>
    </citation>
    <scope>NUCLEOTIDE SEQUENCE [LARGE SCALE GENOMIC DNA]</scope>
    <source>
        <strain evidence="2">DMR45628</strain>
    </source>
</reference>
<dbReference type="Gene3D" id="3.60.10.10">
    <property type="entry name" value="Endonuclease/exonuclease/phosphatase"/>
    <property type="match status" value="1"/>
</dbReference>
<comment type="caution">
    <text evidence="2">The sequence shown here is derived from an EMBL/GenBank/DDBJ whole genome shotgun (WGS) entry which is preliminary data.</text>
</comment>
<gene>
    <name evidence="2" type="ORF">QE152_g13461</name>
</gene>
<name>A0AAW1LCT5_POPJA</name>
<dbReference type="SUPFAM" id="SSF56219">
    <property type="entry name" value="DNase I-like"/>
    <property type="match status" value="1"/>
</dbReference>
<keyword evidence="3" id="KW-1185">Reference proteome</keyword>
<dbReference type="InterPro" id="IPR036691">
    <property type="entry name" value="Endo/exonu/phosph_ase_sf"/>
</dbReference>
<proteinExistence type="predicted"/>
<dbReference type="EMBL" id="JASPKY010000129">
    <property type="protein sequence ID" value="KAK9731603.1"/>
    <property type="molecule type" value="Genomic_DNA"/>
</dbReference>
<dbReference type="InterPro" id="IPR005135">
    <property type="entry name" value="Endo/exonuclease/phosphatase"/>
</dbReference>
<dbReference type="Pfam" id="PF03372">
    <property type="entry name" value="Exo_endo_phos"/>
    <property type="match status" value="1"/>
</dbReference>
<dbReference type="Proteomes" id="UP001458880">
    <property type="component" value="Unassembled WGS sequence"/>
</dbReference>
<keyword evidence="2" id="KW-0378">Hydrolase</keyword>
<keyword evidence="2" id="KW-0540">Nuclease</keyword>
<dbReference type="PANTHER" id="PTHR33273">
    <property type="entry name" value="DOMAIN-CONTAINING PROTEIN, PUTATIVE-RELATED"/>
    <property type="match status" value="1"/>
</dbReference>